<dbReference type="Gene3D" id="3.40.390.10">
    <property type="entry name" value="Collagenase (Catalytic Domain)"/>
    <property type="match status" value="1"/>
</dbReference>
<feature type="domain" description="Peptidase metallopeptidase" evidence="10">
    <location>
        <begin position="135"/>
        <end position="287"/>
    </location>
</feature>
<protein>
    <recommendedName>
        <fullName evidence="10">Peptidase metallopeptidase domain-containing protein</fullName>
    </recommendedName>
</protein>
<feature type="binding site" evidence="7">
    <location>
        <position position="244"/>
    </location>
    <ligand>
        <name>Zn(2+)</name>
        <dbReference type="ChEBI" id="CHEBI:29105"/>
        <label>2</label>
        <note>catalytic</note>
    </ligand>
</feature>
<keyword evidence="4 7" id="KW-0862">Zinc</keyword>
<name>A0A6A6ITI7_9PLEO</name>
<keyword evidence="9" id="KW-0732">Signal</keyword>
<keyword evidence="5" id="KW-0482">Metalloprotease</keyword>
<feature type="binding site" evidence="7">
    <location>
        <position position="262"/>
    </location>
    <ligand>
        <name>Zn(2+)</name>
        <dbReference type="ChEBI" id="CHEBI:29105"/>
        <label>2</label>
        <note>catalytic</note>
    </ligand>
</feature>
<dbReference type="SUPFAM" id="SSF47090">
    <property type="entry name" value="PGBD-like"/>
    <property type="match status" value="1"/>
</dbReference>
<evidence type="ECO:0000259" key="10">
    <source>
        <dbReference type="SMART" id="SM00235"/>
    </source>
</evidence>
<dbReference type="InterPro" id="IPR024079">
    <property type="entry name" value="MetalloPept_cat_dom_sf"/>
</dbReference>
<dbReference type="SMART" id="SM00235">
    <property type="entry name" value="ZnMc"/>
    <property type="match status" value="1"/>
</dbReference>
<feature type="region of interest" description="Disordered" evidence="8">
    <location>
        <begin position="29"/>
        <end position="54"/>
    </location>
</feature>
<feature type="binding site" evidence="7">
    <location>
        <position position="154"/>
    </location>
    <ligand>
        <name>Ca(2+)</name>
        <dbReference type="ChEBI" id="CHEBI:29108"/>
        <label>1</label>
    </ligand>
</feature>
<comment type="cofactor">
    <cofactor evidence="7">
        <name>Ca(2+)</name>
        <dbReference type="ChEBI" id="CHEBI:29108"/>
    </cofactor>
    <text evidence="7">Can bind about 5 Ca(2+) ions per subunit.</text>
</comment>
<dbReference type="OrthoDB" id="65569at2759"/>
<reference evidence="11" key="1">
    <citation type="journal article" date="2020" name="Stud. Mycol.">
        <title>101 Dothideomycetes genomes: a test case for predicting lifestyles and emergence of pathogens.</title>
        <authorList>
            <person name="Haridas S."/>
            <person name="Albert R."/>
            <person name="Binder M."/>
            <person name="Bloem J."/>
            <person name="Labutti K."/>
            <person name="Salamov A."/>
            <person name="Andreopoulos B."/>
            <person name="Baker S."/>
            <person name="Barry K."/>
            <person name="Bills G."/>
            <person name="Bluhm B."/>
            <person name="Cannon C."/>
            <person name="Castanera R."/>
            <person name="Culley D."/>
            <person name="Daum C."/>
            <person name="Ezra D."/>
            <person name="Gonzalez J."/>
            <person name="Henrissat B."/>
            <person name="Kuo A."/>
            <person name="Liang C."/>
            <person name="Lipzen A."/>
            <person name="Lutzoni F."/>
            <person name="Magnuson J."/>
            <person name="Mondo S."/>
            <person name="Nolan M."/>
            <person name="Ohm R."/>
            <person name="Pangilinan J."/>
            <person name="Park H.-J."/>
            <person name="Ramirez L."/>
            <person name="Alfaro M."/>
            <person name="Sun H."/>
            <person name="Tritt A."/>
            <person name="Yoshinaga Y."/>
            <person name="Zwiers L.-H."/>
            <person name="Turgeon B."/>
            <person name="Goodwin S."/>
            <person name="Spatafora J."/>
            <person name="Crous P."/>
            <person name="Grigoriev I."/>
        </authorList>
    </citation>
    <scope>NUCLEOTIDE SEQUENCE</scope>
    <source>
        <strain evidence="11">CBS 122368</strain>
    </source>
</reference>
<evidence type="ECO:0000256" key="9">
    <source>
        <dbReference type="SAM" id="SignalP"/>
    </source>
</evidence>
<gene>
    <name evidence="11" type="ORF">BU26DRAFT_222570</name>
</gene>
<dbReference type="GO" id="GO:0031012">
    <property type="term" value="C:extracellular matrix"/>
    <property type="evidence" value="ECO:0007669"/>
    <property type="project" value="InterPro"/>
</dbReference>
<evidence type="ECO:0000313" key="12">
    <source>
        <dbReference type="Proteomes" id="UP000800094"/>
    </source>
</evidence>
<keyword evidence="3" id="KW-0378">Hydrolase</keyword>
<feature type="binding site" evidence="7">
    <location>
        <position position="228"/>
    </location>
    <ligand>
        <name>Ca(2+)</name>
        <dbReference type="ChEBI" id="CHEBI:29108"/>
        <label>1</label>
    </ligand>
</feature>
<evidence type="ECO:0000256" key="7">
    <source>
        <dbReference type="PIRSR" id="PIRSR621190-2"/>
    </source>
</evidence>
<dbReference type="SUPFAM" id="SSF55486">
    <property type="entry name" value="Metalloproteases ('zincins'), catalytic domain"/>
    <property type="match status" value="1"/>
</dbReference>
<feature type="signal peptide" evidence="9">
    <location>
        <begin position="1"/>
        <end position="18"/>
    </location>
</feature>
<evidence type="ECO:0000256" key="4">
    <source>
        <dbReference type="ARBA" id="ARBA00022833"/>
    </source>
</evidence>
<dbReference type="InterPro" id="IPR021190">
    <property type="entry name" value="Pept_M10A"/>
</dbReference>
<sequence>MRAFGATFLLGVTSCCLAGPVKDGTAAKTSLIPSASPSPTPKPSASWPGDRKKQSKNVHDFFKLYGWLKHGETIPDAKFASAIRKIQKVLRQPETGVYDQNMDVILSQPRCGTEQPYNETDAKQDGDMHRRFVLWGPKWDHTPITYRFINYTADLPAELQRSIVSAAFAQWSQYVPVSISQAPPSAPRADIHIKFRSMGPSENAYAFTNMIADGLSLSSGLINITFNDDYNWSDDRLFNFTATHEIGHSLGLSHSKVEEAIMFAVYLGMIRQPHPDDQAAIHGVYGWKNPRWNRIDVSAATKKNIIQVSSTSSPGIIDGLYQLRSTGQVLWYSPSGTWTSVDNNKDTVQIAGSGGNLYQRHTDGSTYKYTGTGQNWQYIGAPSSNVLEVIAAADQVYVRRKDGWIARWSGSGTSWTTVAQPSAQLSQQIAVTDSKTLWSLLTNGDLVRSLWPYTSDGWQVVDQNAANKQIAVGGEEFYKLQSDGTVVWLNMDEYFWNIIEDAGSVGIYANGLYLYSRHGDGSIWRYTGTPNVWEQLDSRADSLYVVGDRIGNVYEMLTSGDIYKLVS</sequence>
<dbReference type="PANTHER" id="PTHR10201">
    <property type="entry name" value="MATRIX METALLOPROTEINASE"/>
    <property type="match status" value="1"/>
</dbReference>
<dbReference type="GeneID" id="54574104"/>
<dbReference type="GO" id="GO:0008270">
    <property type="term" value="F:zinc ion binding"/>
    <property type="evidence" value="ECO:0007669"/>
    <property type="project" value="InterPro"/>
</dbReference>
<dbReference type="InterPro" id="IPR006026">
    <property type="entry name" value="Peptidase_Metallo"/>
</dbReference>
<keyword evidence="1" id="KW-0645">Protease</keyword>
<evidence type="ECO:0000256" key="5">
    <source>
        <dbReference type="ARBA" id="ARBA00023049"/>
    </source>
</evidence>
<evidence type="ECO:0000256" key="3">
    <source>
        <dbReference type="ARBA" id="ARBA00022801"/>
    </source>
</evidence>
<evidence type="ECO:0000256" key="6">
    <source>
        <dbReference type="PIRSR" id="PIRSR621190-1"/>
    </source>
</evidence>
<evidence type="ECO:0000313" key="11">
    <source>
        <dbReference type="EMBL" id="KAF2253417.1"/>
    </source>
</evidence>
<evidence type="ECO:0000256" key="1">
    <source>
        <dbReference type="ARBA" id="ARBA00022670"/>
    </source>
</evidence>
<comment type="cofactor">
    <cofactor evidence="7">
        <name>Zn(2+)</name>
        <dbReference type="ChEBI" id="CHEBI:29105"/>
    </cofactor>
    <text evidence="7">Binds 2 Zn(2+) ions per subunit.</text>
</comment>
<dbReference type="GO" id="GO:0006508">
    <property type="term" value="P:proteolysis"/>
    <property type="evidence" value="ECO:0007669"/>
    <property type="project" value="UniProtKB-KW"/>
</dbReference>
<feature type="active site" evidence="6">
    <location>
        <position position="245"/>
    </location>
</feature>
<feature type="binding site" evidence="7">
    <location>
        <position position="248"/>
    </location>
    <ligand>
        <name>Zn(2+)</name>
        <dbReference type="ChEBI" id="CHEBI:29105"/>
        <label>2</label>
        <note>catalytic</note>
    </ligand>
</feature>
<keyword evidence="12" id="KW-1185">Reference proteome</keyword>
<dbReference type="PANTHER" id="PTHR10201:SF323">
    <property type="entry name" value="MATRIX METALLOPROTEINASE-21"/>
    <property type="match status" value="1"/>
</dbReference>
<evidence type="ECO:0000256" key="8">
    <source>
        <dbReference type="SAM" id="MobiDB-lite"/>
    </source>
</evidence>
<proteinExistence type="predicted"/>
<dbReference type="Proteomes" id="UP000800094">
    <property type="component" value="Unassembled WGS sequence"/>
</dbReference>
<dbReference type="AlphaFoldDB" id="A0A6A6ITI7"/>
<feature type="binding site" description="in inhibited form" evidence="7">
    <location>
        <position position="111"/>
    </location>
    <ligand>
        <name>Zn(2+)</name>
        <dbReference type="ChEBI" id="CHEBI:29105"/>
        <label>2</label>
        <note>catalytic</note>
    </ligand>
</feature>
<evidence type="ECO:0000256" key="2">
    <source>
        <dbReference type="ARBA" id="ARBA00022723"/>
    </source>
</evidence>
<feature type="chain" id="PRO_5025679075" description="Peptidase metallopeptidase domain-containing protein" evidence="9">
    <location>
        <begin position="19"/>
        <end position="567"/>
    </location>
</feature>
<dbReference type="InterPro" id="IPR001818">
    <property type="entry name" value="Pept_M10_metallopeptidase"/>
</dbReference>
<dbReference type="GO" id="GO:0030198">
    <property type="term" value="P:extracellular matrix organization"/>
    <property type="evidence" value="ECO:0007669"/>
    <property type="project" value="TreeGrafter"/>
</dbReference>
<dbReference type="EMBL" id="ML987191">
    <property type="protein sequence ID" value="KAF2253417.1"/>
    <property type="molecule type" value="Genomic_DNA"/>
</dbReference>
<accession>A0A6A6ITI7</accession>
<feature type="binding site" evidence="7">
    <location>
        <position position="190"/>
    </location>
    <ligand>
        <name>Ca(2+)</name>
        <dbReference type="ChEBI" id="CHEBI:29108"/>
        <label>2</label>
    </ligand>
</feature>
<dbReference type="PRINTS" id="PR00138">
    <property type="entry name" value="MATRIXIN"/>
</dbReference>
<dbReference type="GO" id="GO:0004222">
    <property type="term" value="F:metalloendopeptidase activity"/>
    <property type="evidence" value="ECO:0007669"/>
    <property type="project" value="InterPro"/>
</dbReference>
<dbReference type="InterPro" id="IPR036365">
    <property type="entry name" value="PGBD-like_sf"/>
</dbReference>
<dbReference type="PROSITE" id="PS51257">
    <property type="entry name" value="PROKAR_LIPOPROTEIN"/>
    <property type="match status" value="1"/>
</dbReference>
<organism evidence="11 12">
    <name type="scientific">Trematosphaeria pertusa</name>
    <dbReference type="NCBI Taxonomy" id="390896"/>
    <lineage>
        <taxon>Eukaryota</taxon>
        <taxon>Fungi</taxon>
        <taxon>Dikarya</taxon>
        <taxon>Ascomycota</taxon>
        <taxon>Pezizomycotina</taxon>
        <taxon>Dothideomycetes</taxon>
        <taxon>Pleosporomycetidae</taxon>
        <taxon>Pleosporales</taxon>
        <taxon>Massarineae</taxon>
        <taxon>Trematosphaeriaceae</taxon>
        <taxon>Trematosphaeria</taxon>
    </lineage>
</organism>
<feature type="binding site" evidence="7">
    <location>
        <position position="254"/>
    </location>
    <ligand>
        <name>Zn(2+)</name>
        <dbReference type="ChEBI" id="CHEBI:29105"/>
        <label>2</label>
        <note>catalytic</note>
    </ligand>
</feature>
<dbReference type="GO" id="GO:0030574">
    <property type="term" value="P:collagen catabolic process"/>
    <property type="evidence" value="ECO:0007669"/>
    <property type="project" value="TreeGrafter"/>
</dbReference>
<keyword evidence="2 7" id="KW-0479">Metal-binding</keyword>
<dbReference type="Pfam" id="PF00413">
    <property type="entry name" value="Peptidase_M10"/>
    <property type="match status" value="1"/>
</dbReference>
<dbReference type="RefSeq" id="XP_033688421.1">
    <property type="nucleotide sequence ID" value="XM_033820774.1"/>
</dbReference>
<keyword evidence="7" id="KW-0106">Calcium</keyword>